<sequence length="61" mass="6578">MTDEYGFDPADDWKPGDTVTTTSGRSGVVRARNGAHPETFVAFVPGETPEWVSDHLLAKAS</sequence>
<evidence type="ECO:0000256" key="1">
    <source>
        <dbReference type="SAM" id="MobiDB-lite"/>
    </source>
</evidence>
<feature type="region of interest" description="Disordered" evidence="1">
    <location>
        <begin position="1"/>
        <end position="25"/>
    </location>
</feature>
<proteinExistence type="predicted"/>
<dbReference type="Proteomes" id="UP000250434">
    <property type="component" value="Chromosome"/>
</dbReference>
<dbReference type="AlphaFoldDB" id="A0A344LH03"/>
<organism evidence="2 3">
    <name type="scientific">Amycolatopsis albispora</name>
    <dbReference type="NCBI Taxonomy" id="1804986"/>
    <lineage>
        <taxon>Bacteria</taxon>
        <taxon>Bacillati</taxon>
        <taxon>Actinomycetota</taxon>
        <taxon>Actinomycetes</taxon>
        <taxon>Pseudonocardiales</taxon>
        <taxon>Pseudonocardiaceae</taxon>
        <taxon>Amycolatopsis</taxon>
    </lineage>
</organism>
<gene>
    <name evidence="2" type="ORF">A4R43_36780</name>
</gene>
<keyword evidence="3" id="KW-1185">Reference proteome</keyword>
<accession>A0A344LH03</accession>
<evidence type="ECO:0000313" key="3">
    <source>
        <dbReference type="Proteomes" id="UP000250434"/>
    </source>
</evidence>
<reference evidence="2 3" key="1">
    <citation type="submission" date="2016-04" db="EMBL/GenBank/DDBJ databases">
        <title>Complete genome sequence and analysis of deep-sea sediment isolate, Amycolatopsis sp. WP1.</title>
        <authorList>
            <person name="Wang H."/>
            <person name="Chen S."/>
            <person name="Wu Q."/>
        </authorList>
    </citation>
    <scope>NUCLEOTIDE SEQUENCE [LARGE SCALE GENOMIC DNA]</scope>
    <source>
        <strain evidence="2 3">WP1</strain>
    </source>
</reference>
<dbReference type="RefSeq" id="WP_113696382.1">
    <property type="nucleotide sequence ID" value="NZ_CP015163.1"/>
</dbReference>
<name>A0A344LH03_9PSEU</name>
<protein>
    <submittedName>
        <fullName evidence="2">Uncharacterized protein</fullName>
    </submittedName>
</protein>
<dbReference type="KEGG" id="aab:A4R43_36780"/>
<evidence type="ECO:0000313" key="2">
    <source>
        <dbReference type="EMBL" id="AXB47327.1"/>
    </source>
</evidence>
<feature type="compositionally biased region" description="Acidic residues" evidence="1">
    <location>
        <begin position="1"/>
        <end position="10"/>
    </location>
</feature>
<dbReference type="EMBL" id="CP015163">
    <property type="protein sequence ID" value="AXB47327.1"/>
    <property type="molecule type" value="Genomic_DNA"/>
</dbReference>